<sequence length="957" mass="109840">MAERLLQLGDIRDIKSSERIALLFKKIGYNANAKQLAIDDLELPARSAEAIWNAYIIADHQKGSESLQVLLFQLHSHEWESPSVVSNRMRSLAQSLCKRPSNFLLLGTKDYDQLMLVNPRKSFDADLNLKVSIRKLLIDRTNPTNYDRDRLEAIAARNLSPQELYNVQCDAFDVEKLTKQFYRGYREIFEQVQQVIKANNPHPYFEDKSCLHQFSQRLLGRIMFLYFLQKKGFLGGDGNFLKKWYPTTSEPEDTDFYTSILEQVFFETLNKKRPNHESPWGKIPYLNGGLFDRDYGIDVKDASGLETPPQIQLPNSLFDPSSEKGILKFFNSYNFTIAENVQGDEEAAVDPEMLGKVFENLLAADERGQSGTFYTPRGIVHFMCVESLSRYLADSSGMDVEAIKQLIEADFDLPDAHFKQLLTKEQAKKLKQALESVKICDPAVGSGAFPLGMMQVMLAVRQAIARREGMTVQRGSLTISEWKRDFIANNLYGVDIKPEAIEIAKLRMWLSLVVDIPTVDDVEPLPNLDYKLMCGDSLISTIHGEKLIPDPTKDLQTVLNVTPIQAAIQPLIDLQHQYFTSHTDERKVLRKQIIEAEKNVFRVAIADRRQYWETEQRNLEQDIKRMKGKASRAQSSSQQVITTKLRELDKIEADVERGMRSLNFFQWHLHFNEVFQQKGGFDIVISNPPYVRQEQIRELKPALQQEYDCYTGTADLFVYFYERGFNLLSSGGSLTYISSNKYMRSGYGEKLRKFLGNQSTVHHLIDFGDAPVFEAIAYPSIILANKTSSTNHQIRALTWEPEKSVEEFASVFRSSSFLIAQKELTPDGWRLESPSVLRLLEKLRNAGKPLGEYVNGRFYYGIKTGLNEAFVVDRTTRDRLVAEHPSSAKVLQPFLRGKDVKRWSVNFAEQYLIKIESSENQQHPWSEKPDKEAEKIFAKTYPAIHNYFEIFRPRLVC</sequence>
<gene>
    <name evidence="7" type="ORF">ICL16_04575</name>
</gene>
<dbReference type="RefSeq" id="WP_190825700.1">
    <property type="nucleotide sequence ID" value="NZ_CAWPPI010000023.1"/>
</dbReference>
<dbReference type="AlphaFoldDB" id="A0A8J7CAG6"/>
<dbReference type="InterPro" id="IPR029063">
    <property type="entry name" value="SAM-dependent_MTases_sf"/>
</dbReference>
<name>A0A8J7CAG6_9CYAN</name>
<evidence type="ECO:0000256" key="2">
    <source>
        <dbReference type="ARBA" id="ARBA00022603"/>
    </source>
</evidence>
<keyword evidence="8" id="KW-1185">Reference proteome</keyword>
<dbReference type="GO" id="GO:0032259">
    <property type="term" value="P:methylation"/>
    <property type="evidence" value="ECO:0007669"/>
    <property type="project" value="UniProtKB-KW"/>
</dbReference>
<dbReference type="Gene3D" id="3.40.50.150">
    <property type="entry name" value="Vaccinia Virus protein VP39"/>
    <property type="match status" value="1"/>
</dbReference>
<dbReference type="EMBL" id="JACXAE010000023">
    <property type="protein sequence ID" value="MBD2771405.1"/>
    <property type="molecule type" value="Genomic_DNA"/>
</dbReference>
<feature type="domain" description="Type II methyltransferase M.TaqI-like" evidence="6">
    <location>
        <begin position="489"/>
        <end position="773"/>
    </location>
</feature>
<dbReference type="SUPFAM" id="SSF53335">
    <property type="entry name" value="S-adenosyl-L-methionine-dependent methyltransferases"/>
    <property type="match status" value="1"/>
</dbReference>
<evidence type="ECO:0000256" key="3">
    <source>
        <dbReference type="ARBA" id="ARBA00022679"/>
    </source>
</evidence>
<organism evidence="7 8">
    <name type="scientific">Iningainema tapete BLCC-T55</name>
    <dbReference type="NCBI Taxonomy" id="2748662"/>
    <lineage>
        <taxon>Bacteria</taxon>
        <taxon>Bacillati</taxon>
        <taxon>Cyanobacteriota</taxon>
        <taxon>Cyanophyceae</taxon>
        <taxon>Nostocales</taxon>
        <taxon>Scytonemataceae</taxon>
        <taxon>Iningainema tapete</taxon>
    </lineage>
</organism>
<protein>
    <recommendedName>
        <fullName evidence="1">site-specific DNA-methyltransferase (adenine-specific)</fullName>
        <ecNumber evidence="1">2.1.1.72</ecNumber>
    </recommendedName>
</protein>
<keyword evidence="3" id="KW-0808">Transferase</keyword>
<dbReference type="InterPro" id="IPR011639">
    <property type="entry name" value="MethylTrfase_TaqI-like_dom"/>
</dbReference>
<dbReference type="InterPro" id="IPR050953">
    <property type="entry name" value="N4_N6_ade-DNA_methylase"/>
</dbReference>
<accession>A0A8J7CAG6</accession>
<dbReference type="PRINTS" id="PR00507">
    <property type="entry name" value="N12N6MTFRASE"/>
</dbReference>
<dbReference type="GO" id="GO:0003676">
    <property type="term" value="F:nucleic acid binding"/>
    <property type="evidence" value="ECO:0007669"/>
    <property type="project" value="InterPro"/>
</dbReference>
<dbReference type="GO" id="GO:0006304">
    <property type="term" value="P:DNA modification"/>
    <property type="evidence" value="ECO:0007669"/>
    <property type="project" value="InterPro"/>
</dbReference>
<evidence type="ECO:0000313" key="7">
    <source>
        <dbReference type="EMBL" id="MBD2771405.1"/>
    </source>
</evidence>
<dbReference type="PROSITE" id="PS00092">
    <property type="entry name" value="N6_MTASE"/>
    <property type="match status" value="1"/>
</dbReference>
<dbReference type="PANTHER" id="PTHR33841">
    <property type="entry name" value="DNA METHYLTRANSFERASE YEEA-RELATED"/>
    <property type="match status" value="1"/>
</dbReference>
<evidence type="ECO:0000259" key="6">
    <source>
        <dbReference type="Pfam" id="PF07669"/>
    </source>
</evidence>
<evidence type="ECO:0000313" key="8">
    <source>
        <dbReference type="Proteomes" id="UP000629098"/>
    </source>
</evidence>
<comment type="catalytic activity">
    <reaction evidence="5">
        <text>a 2'-deoxyadenosine in DNA + S-adenosyl-L-methionine = an N(6)-methyl-2'-deoxyadenosine in DNA + S-adenosyl-L-homocysteine + H(+)</text>
        <dbReference type="Rhea" id="RHEA:15197"/>
        <dbReference type="Rhea" id="RHEA-COMP:12418"/>
        <dbReference type="Rhea" id="RHEA-COMP:12419"/>
        <dbReference type="ChEBI" id="CHEBI:15378"/>
        <dbReference type="ChEBI" id="CHEBI:57856"/>
        <dbReference type="ChEBI" id="CHEBI:59789"/>
        <dbReference type="ChEBI" id="CHEBI:90615"/>
        <dbReference type="ChEBI" id="CHEBI:90616"/>
        <dbReference type="EC" id="2.1.1.72"/>
    </reaction>
</comment>
<proteinExistence type="predicted"/>
<evidence type="ECO:0000256" key="1">
    <source>
        <dbReference type="ARBA" id="ARBA00011900"/>
    </source>
</evidence>
<dbReference type="Proteomes" id="UP000629098">
    <property type="component" value="Unassembled WGS sequence"/>
</dbReference>
<dbReference type="Pfam" id="PF07669">
    <property type="entry name" value="Eco57I"/>
    <property type="match status" value="1"/>
</dbReference>
<comment type="caution">
    <text evidence="7">The sequence shown here is derived from an EMBL/GenBank/DDBJ whole genome shotgun (WGS) entry which is preliminary data.</text>
</comment>
<keyword evidence="4" id="KW-0949">S-adenosyl-L-methionine</keyword>
<evidence type="ECO:0000256" key="5">
    <source>
        <dbReference type="ARBA" id="ARBA00047942"/>
    </source>
</evidence>
<dbReference type="GO" id="GO:0009007">
    <property type="term" value="F:site-specific DNA-methyltransferase (adenine-specific) activity"/>
    <property type="evidence" value="ECO:0007669"/>
    <property type="project" value="UniProtKB-EC"/>
</dbReference>
<dbReference type="PANTHER" id="PTHR33841:SF1">
    <property type="entry name" value="DNA METHYLTRANSFERASE A"/>
    <property type="match status" value="1"/>
</dbReference>
<reference evidence="7" key="1">
    <citation type="submission" date="2020-09" db="EMBL/GenBank/DDBJ databases">
        <title>Iningainema tapete sp. nov. (Scytonemataceae, Cyanobacteria) from greenhouses in central Florida (USA) produces two types of nodularin with biosynthetic potential for microcystin-LR and anabaenopeptins.</title>
        <authorList>
            <person name="Berthold D.E."/>
            <person name="Lefler F.W."/>
            <person name="Huang I.-S."/>
            <person name="Abdulla H."/>
            <person name="Zimba P.V."/>
            <person name="Laughinghouse H.D. IV."/>
        </authorList>
    </citation>
    <scope>NUCLEOTIDE SEQUENCE</scope>
    <source>
        <strain evidence="7">BLCCT55</strain>
    </source>
</reference>
<keyword evidence="2 7" id="KW-0489">Methyltransferase</keyword>
<dbReference type="InterPro" id="IPR002052">
    <property type="entry name" value="DNA_methylase_N6_adenine_CS"/>
</dbReference>
<evidence type="ECO:0000256" key="4">
    <source>
        <dbReference type="ARBA" id="ARBA00022691"/>
    </source>
</evidence>
<dbReference type="EC" id="2.1.1.72" evidence="1"/>